<protein>
    <submittedName>
        <fullName evidence="10">DUF421 domain-containing protein</fullName>
    </submittedName>
</protein>
<evidence type="ECO:0000256" key="6">
    <source>
        <dbReference type="ARBA" id="ARBA00023136"/>
    </source>
</evidence>
<gene>
    <name evidence="9" type="ORF">B277_16109</name>
    <name evidence="10" type="ORF">CWN80_05125</name>
</gene>
<evidence type="ECO:0000256" key="7">
    <source>
        <dbReference type="SAM" id="Phobius"/>
    </source>
</evidence>
<dbReference type="EMBL" id="ALWX01000102">
    <property type="protein sequence ID" value="EKA59838.1"/>
    <property type="molecule type" value="Genomic_DNA"/>
</dbReference>
<dbReference type="STRING" id="1210046.B277_16109"/>
<keyword evidence="12" id="KW-1185">Reference proteome</keyword>
<accession>K1EKI5</accession>
<evidence type="ECO:0000259" key="8">
    <source>
        <dbReference type="Pfam" id="PF04239"/>
    </source>
</evidence>
<reference evidence="10 12" key="1">
    <citation type="journal article" date="2009" name="Int. J. Syst. Evol. Microbiol.">
        <title>Janibacter hoylei sp. nov., Bacillus isronensis sp. nov. and Bacillus aryabhattai sp. nov., isolated from cryotubes used for collecting air from the upper atmosphere.</title>
        <authorList>
            <person name="Shivaji S."/>
            <person name="Chaturvedi P."/>
            <person name="Begum Z."/>
            <person name="Pindi P.K."/>
            <person name="Manorama R."/>
            <person name="Padmanaban D.A."/>
            <person name="Shouche Y.S."/>
            <person name="Pawar S."/>
            <person name="Vaishampayan P."/>
            <person name="Dutt C.B."/>
            <person name="Datta G.N."/>
            <person name="Manchanda R.K."/>
            <person name="Rao U.R."/>
            <person name="Bhargava P.M."/>
            <person name="Narlikar J.V."/>
        </authorList>
    </citation>
    <scope>NUCLEOTIDE SEQUENCE [LARGE SCALE GENOMIC DNA]</scope>
    <source>
        <strain evidence="10 12">PVAS-1</strain>
    </source>
</reference>
<sequence>MRDLLWITPTEAVSVAVGTAGMYLAMLLLVRVLGQRVLSGMSSFDLVAVIAFGSIIGRASLGDFPVLGSGLVALTTLVSMQGLLGVLRHRGWIQRTIVNPPVLLMAGPHVIEAHMRRCHVLPGELQSRLRLAGVRHHEEVVAVTFEPSGAISVLRRGEPVDPLLLSGVVGASLVPPELLAPSSP</sequence>
<evidence type="ECO:0000313" key="12">
    <source>
        <dbReference type="Proteomes" id="UP000288711"/>
    </source>
</evidence>
<name>K1EKI5_9MICO</name>
<dbReference type="PATRIC" id="fig|1210046.3.peg.3075"/>
<evidence type="ECO:0000313" key="11">
    <source>
        <dbReference type="Proteomes" id="UP000004474"/>
    </source>
</evidence>
<feature type="domain" description="YetF C-terminal" evidence="8">
    <location>
        <begin position="91"/>
        <end position="158"/>
    </location>
</feature>
<dbReference type="eggNOG" id="COG2323">
    <property type="taxonomic scope" value="Bacteria"/>
</dbReference>
<evidence type="ECO:0000256" key="2">
    <source>
        <dbReference type="ARBA" id="ARBA00006448"/>
    </source>
</evidence>
<feature type="transmembrane region" description="Helical" evidence="7">
    <location>
        <begin position="12"/>
        <end position="30"/>
    </location>
</feature>
<dbReference type="GO" id="GO:0005886">
    <property type="term" value="C:plasma membrane"/>
    <property type="evidence" value="ECO:0007669"/>
    <property type="project" value="UniProtKB-SubCell"/>
</dbReference>
<dbReference type="EMBL" id="PIPF01000004">
    <property type="protein sequence ID" value="RWU84523.1"/>
    <property type="molecule type" value="Genomic_DNA"/>
</dbReference>
<evidence type="ECO:0000313" key="9">
    <source>
        <dbReference type="EMBL" id="EKA59838.1"/>
    </source>
</evidence>
<dbReference type="PANTHER" id="PTHR34582">
    <property type="entry name" value="UPF0702 TRANSMEMBRANE PROTEIN YCAP"/>
    <property type="match status" value="1"/>
</dbReference>
<reference evidence="10" key="3">
    <citation type="submission" date="2017-11" db="EMBL/GenBank/DDBJ databases">
        <authorList>
            <person name="Seuylemezian A."/>
            <person name="Cooper K."/>
            <person name="Vaishampayan P."/>
        </authorList>
    </citation>
    <scope>NUCLEOTIDE SEQUENCE</scope>
    <source>
        <strain evidence="10">PVAS-1</strain>
    </source>
</reference>
<keyword evidence="3" id="KW-1003">Cell membrane</keyword>
<keyword evidence="5 7" id="KW-1133">Transmembrane helix</keyword>
<dbReference type="RefSeq" id="WP_007929971.1">
    <property type="nucleotide sequence ID" value="NZ_ALWX01000102.1"/>
</dbReference>
<evidence type="ECO:0000313" key="10">
    <source>
        <dbReference type="EMBL" id="RWU84523.1"/>
    </source>
</evidence>
<evidence type="ECO:0000256" key="1">
    <source>
        <dbReference type="ARBA" id="ARBA00004651"/>
    </source>
</evidence>
<dbReference type="Gene3D" id="3.30.240.20">
    <property type="entry name" value="bsu07140 like domains"/>
    <property type="match status" value="1"/>
</dbReference>
<evidence type="ECO:0000256" key="3">
    <source>
        <dbReference type="ARBA" id="ARBA00022475"/>
    </source>
</evidence>
<keyword evidence="4 7" id="KW-0812">Transmembrane</keyword>
<dbReference type="AlphaFoldDB" id="K1EKI5"/>
<proteinExistence type="inferred from homology"/>
<dbReference type="Pfam" id="PF04239">
    <property type="entry name" value="DUF421"/>
    <property type="match status" value="1"/>
</dbReference>
<dbReference type="InterPro" id="IPR023090">
    <property type="entry name" value="UPF0702_alpha/beta_dom_sf"/>
</dbReference>
<reference evidence="9 11" key="2">
    <citation type="journal article" date="2012" name="J. Bacteriol.">
        <title>Genome Sequence of Janibacter hoylei MTCC8307, Isolated from the Stratospheric Air.</title>
        <authorList>
            <person name="Pawar S.P."/>
            <person name="Dhotre D.P."/>
            <person name="Shetty S.A."/>
            <person name="Chowdhury S.P."/>
            <person name="Chaudhari B.L."/>
            <person name="Shouche Y.S."/>
        </authorList>
    </citation>
    <scope>NUCLEOTIDE SEQUENCE [LARGE SCALE GENOMIC DNA]</scope>
    <source>
        <strain evidence="9 11">PVAS-1</strain>
    </source>
</reference>
<dbReference type="PANTHER" id="PTHR34582:SF6">
    <property type="entry name" value="UPF0702 TRANSMEMBRANE PROTEIN YCAP"/>
    <property type="match status" value="1"/>
</dbReference>
<feature type="transmembrane region" description="Helical" evidence="7">
    <location>
        <begin position="67"/>
        <end position="87"/>
    </location>
</feature>
<evidence type="ECO:0000256" key="5">
    <source>
        <dbReference type="ARBA" id="ARBA00022989"/>
    </source>
</evidence>
<comment type="subcellular location">
    <subcellularLocation>
        <location evidence="1">Cell membrane</location>
        <topology evidence="1">Multi-pass membrane protein</topology>
    </subcellularLocation>
</comment>
<dbReference type="InterPro" id="IPR007353">
    <property type="entry name" value="DUF421"/>
</dbReference>
<dbReference type="Proteomes" id="UP000004474">
    <property type="component" value="Unassembled WGS sequence"/>
</dbReference>
<keyword evidence="6 7" id="KW-0472">Membrane</keyword>
<dbReference type="OrthoDB" id="3266405at2"/>
<organism evidence="9 11">
    <name type="scientific">Janibacter hoylei PVAS-1</name>
    <dbReference type="NCBI Taxonomy" id="1210046"/>
    <lineage>
        <taxon>Bacteria</taxon>
        <taxon>Bacillati</taxon>
        <taxon>Actinomycetota</taxon>
        <taxon>Actinomycetes</taxon>
        <taxon>Micrococcales</taxon>
        <taxon>Intrasporangiaceae</taxon>
        <taxon>Janibacter</taxon>
    </lineage>
</organism>
<evidence type="ECO:0000256" key="4">
    <source>
        <dbReference type="ARBA" id="ARBA00022692"/>
    </source>
</evidence>
<comment type="caution">
    <text evidence="9">The sequence shown here is derived from an EMBL/GenBank/DDBJ whole genome shotgun (WGS) entry which is preliminary data.</text>
</comment>
<dbReference type="Proteomes" id="UP000288711">
    <property type="component" value="Unassembled WGS sequence"/>
</dbReference>
<comment type="similarity">
    <text evidence="2">Belongs to the UPF0702 family.</text>
</comment>